<reference evidence="1" key="1">
    <citation type="submission" date="2021-02" db="EMBL/GenBank/DDBJ databases">
        <authorList>
            <person name="Nowell W R."/>
        </authorList>
    </citation>
    <scope>NUCLEOTIDE SEQUENCE</scope>
</reference>
<dbReference type="AlphaFoldDB" id="A0A820K904"/>
<proteinExistence type="predicted"/>
<dbReference type="Proteomes" id="UP000663836">
    <property type="component" value="Unassembled WGS sequence"/>
</dbReference>
<organism evidence="1 2">
    <name type="scientific">Rotaria sordida</name>
    <dbReference type="NCBI Taxonomy" id="392033"/>
    <lineage>
        <taxon>Eukaryota</taxon>
        <taxon>Metazoa</taxon>
        <taxon>Spiralia</taxon>
        <taxon>Gnathifera</taxon>
        <taxon>Rotifera</taxon>
        <taxon>Eurotatoria</taxon>
        <taxon>Bdelloidea</taxon>
        <taxon>Philodinida</taxon>
        <taxon>Philodinidae</taxon>
        <taxon>Rotaria</taxon>
    </lineage>
</organism>
<comment type="caution">
    <text evidence="1">The sequence shown here is derived from an EMBL/GenBank/DDBJ whole genome shotgun (WGS) entry which is preliminary data.</text>
</comment>
<evidence type="ECO:0000313" key="1">
    <source>
        <dbReference type="EMBL" id="CAF4338014.1"/>
    </source>
</evidence>
<feature type="non-terminal residue" evidence="1">
    <location>
        <position position="1"/>
    </location>
</feature>
<gene>
    <name evidence="1" type="ORF">JBS370_LOCUS41524</name>
</gene>
<protein>
    <submittedName>
        <fullName evidence="1">Uncharacterized protein</fullName>
    </submittedName>
</protein>
<accession>A0A820K904</accession>
<evidence type="ECO:0000313" key="2">
    <source>
        <dbReference type="Proteomes" id="UP000663836"/>
    </source>
</evidence>
<name>A0A820K904_9BILA</name>
<dbReference type="EMBL" id="CAJOBD010046683">
    <property type="protein sequence ID" value="CAF4338014.1"/>
    <property type="molecule type" value="Genomic_DNA"/>
</dbReference>
<sequence length="40" mass="4440">IDERLIFLSAIAIVSLFAVQEGIKICVVVLGDIHSQKQSW</sequence>